<dbReference type="AlphaFoldDB" id="I0ICZ3"/>
<dbReference type="InterPro" id="IPR012902">
    <property type="entry name" value="N_methyl_site"/>
</dbReference>
<gene>
    <name evidence="3" type="ordered locus">PSMK_09720</name>
</gene>
<accession>I0ICZ3</accession>
<feature type="transmembrane region" description="Helical" evidence="1">
    <location>
        <begin position="21"/>
        <end position="47"/>
    </location>
</feature>
<sequence length="307" mass="32838">MSARSDRLPQRFSGPRHAARPAGFTLIELLVVISIIALLIGILLPALGAARASARSALCKSNLRQQGIGFNAYAADFKDFLPVGSYGVPGTGWTVSIWDVFVDEGYMEGPTETDFNPTGAPGTSLRPGVVGTAFYCPGSEDSVSSSVSINGVPGYANGKTDTPAHAVGRRTFNRVGKADRFIDSWYQVNGSFIDAPGKVQRIPWFPLNAFSRDYTPVHARLFDFDDPSGMAGILDGYAAHNLNTAAVPTNRHPAGEAGTVQLDGHVEAIQAGVNPQTIKDRTTKNVFVDKAESLQMPVQLRVAETFP</sequence>
<dbReference type="Gene3D" id="3.30.700.10">
    <property type="entry name" value="Glycoprotein, Type 4 Pilin"/>
    <property type="match status" value="1"/>
</dbReference>
<feature type="domain" description="DUF1559" evidence="2">
    <location>
        <begin position="49"/>
        <end position="236"/>
    </location>
</feature>
<keyword evidence="1" id="KW-1133">Transmembrane helix</keyword>
<dbReference type="InterPro" id="IPR045584">
    <property type="entry name" value="Pilin-like"/>
</dbReference>
<proteinExistence type="predicted"/>
<keyword evidence="1" id="KW-0812">Transmembrane</keyword>
<name>I0ICZ3_PHYMF</name>
<dbReference type="PROSITE" id="PS00409">
    <property type="entry name" value="PROKAR_NTER_METHYL"/>
    <property type="match status" value="1"/>
</dbReference>
<keyword evidence="4" id="KW-1185">Reference proteome</keyword>
<dbReference type="STRING" id="1142394.PSMK_09720"/>
<dbReference type="PANTHER" id="PTHR30093">
    <property type="entry name" value="GENERAL SECRETION PATHWAY PROTEIN G"/>
    <property type="match status" value="1"/>
</dbReference>
<dbReference type="NCBIfam" id="TIGR02532">
    <property type="entry name" value="IV_pilin_GFxxxE"/>
    <property type="match status" value="1"/>
</dbReference>
<dbReference type="RefSeq" id="WP_014436350.1">
    <property type="nucleotide sequence ID" value="NC_017080.1"/>
</dbReference>
<dbReference type="InterPro" id="IPR011453">
    <property type="entry name" value="DUF1559"/>
</dbReference>
<evidence type="ECO:0000256" key="1">
    <source>
        <dbReference type="SAM" id="Phobius"/>
    </source>
</evidence>
<reference evidence="3 4" key="1">
    <citation type="submission" date="2012-02" db="EMBL/GenBank/DDBJ databases">
        <title>Complete genome sequence of Phycisphaera mikurensis NBRC 102666.</title>
        <authorList>
            <person name="Ankai A."/>
            <person name="Hosoyama A."/>
            <person name="Terui Y."/>
            <person name="Sekine M."/>
            <person name="Fukai R."/>
            <person name="Kato Y."/>
            <person name="Nakamura S."/>
            <person name="Yamada-Narita S."/>
            <person name="Kawakoshi A."/>
            <person name="Fukunaga Y."/>
            <person name="Yamazaki S."/>
            <person name="Fujita N."/>
        </authorList>
    </citation>
    <scope>NUCLEOTIDE SEQUENCE [LARGE SCALE GENOMIC DNA]</scope>
    <source>
        <strain evidence="4">NBRC 102666 / KCTC 22515 / FYK2301M01</strain>
    </source>
</reference>
<dbReference type="SUPFAM" id="SSF54523">
    <property type="entry name" value="Pili subunits"/>
    <property type="match status" value="1"/>
</dbReference>
<organism evidence="3 4">
    <name type="scientific">Phycisphaera mikurensis (strain NBRC 102666 / KCTC 22515 / FYK2301M01)</name>
    <dbReference type="NCBI Taxonomy" id="1142394"/>
    <lineage>
        <taxon>Bacteria</taxon>
        <taxon>Pseudomonadati</taxon>
        <taxon>Planctomycetota</taxon>
        <taxon>Phycisphaerae</taxon>
        <taxon>Phycisphaerales</taxon>
        <taxon>Phycisphaeraceae</taxon>
        <taxon>Phycisphaera</taxon>
    </lineage>
</organism>
<protein>
    <recommendedName>
        <fullName evidence="2">DUF1559 domain-containing protein</fullName>
    </recommendedName>
</protein>
<dbReference type="Pfam" id="PF07963">
    <property type="entry name" value="N_methyl"/>
    <property type="match status" value="1"/>
</dbReference>
<evidence type="ECO:0000313" key="4">
    <source>
        <dbReference type="Proteomes" id="UP000007881"/>
    </source>
</evidence>
<dbReference type="eggNOG" id="COG2165">
    <property type="taxonomic scope" value="Bacteria"/>
</dbReference>
<dbReference type="KEGG" id="phm:PSMK_09720"/>
<evidence type="ECO:0000259" key="2">
    <source>
        <dbReference type="Pfam" id="PF07596"/>
    </source>
</evidence>
<dbReference type="EMBL" id="AP012338">
    <property type="protein sequence ID" value="BAM03131.1"/>
    <property type="molecule type" value="Genomic_DNA"/>
</dbReference>
<dbReference type="Proteomes" id="UP000007881">
    <property type="component" value="Chromosome"/>
</dbReference>
<dbReference type="PANTHER" id="PTHR30093:SF2">
    <property type="entry name" value="TYPE II SECRETION SYSTEM PROTEIN H"/>
    <property type="match status" value="1"/>
</dbReference>
<dbReference type="Pfam" id="PF07596">
    <property type="entry name" value="SBP_bac_10"/>
    <property type="match status" value="1"/>
</dbReference>
<evidence type="ECO:0000313" key="3">
    <source>
        <dbReference type="EMBL" id="BAM03131.1"/>
    </source>
</evidence>
<dbReference type="HOGENOM" id="CLU_041661_3_0_0"/>
<keyword evidence="1" id="KW-0472">Membrane</keyword>